<sequence length="67" mass="7241">MKKSIFASVALGAVASMLAISSASAITPDRSGWCTREYDPVPYVTKDGKRITAPNECVAKHWKSQGR</sequence>
<gene>
    <name evidence="2" type="ORF">ACJHVH_08775</name>
</gene>
<organism evidence="2 3">
    <name type="scientific">Moraxella oculi</name>
    <dbReference type="NCBI Taxonomy" id="2940516"/>
    <lineage>
        <taxon>Bacteria</taxon>
        <taxon>Pseudomonadati</taxon>
        <taxon>Pseudomonadota</taxon>
        <taxon>Gammaproteobacteria</taxon>
        <taxon>Moraxellales</taxon>
        <taxon>Moraxellaceae</taxon>
        <taxon>Moraxella</taxon>
    </lineage>
</organism>
<dbReference type="Proteomes" id="UP001624684">
    <property type="component" value="Unassembled WGS sequence"/>
</dbReference>
<evidence type="ECO:0000313" key="3">
    <source>
        <dbReference type="Proteomes" id="UP001624684"/>
    </source>
</evidence>
<comment type="caution">
    <text evidence="2">The sequence shown here is derived from an EMBL/GenBank/DDBJ whole genome shotgun (WGS) entry which is preliminary data.</text>
</comment>
<keyword evidence="3" id="KW-1185">Reference proteome</keyword>
<proteinExistence type="predicted"/>
<dbReference type="EMBL" id="JBJJXE010000020">
    <property type="protein sequence ID" value="MFL1733071.1"/>
    <property type="molecule type" value="Genomic_DNA"/>
</dbReference>
<dbReference type="RefSeq" id="WP_249101900.1">
    <property type="nucleotide sequence ID" value="NZ_JAMBAQ010000023.1"/>
</dbReference>
<accession>A0ABW8UDC2</accession>
<evidence type="ECO:0000256" key="1">
    <source>
        <dbReference type="SAM" id="SignalP"/>
    </source>
</evidence>
<name>A0ABW8UDC2_9GAMM</name>
<evidence type="ECO:0000313" key="2">
    <source>
        <dbReference type="EMBL" id="MFL1733071.1"/>
    </source>
</evidence>
<keyword evidence="1" id="KW-0732">Signal</keyword>
<feature type="signal peptide" evidence="1">
    <location>
        <begin position="1"/>
        <end position="25"/>
    </location>
</feature>
<reference evidence="2 3" key="1">
    <citation type="submission" date="2024-11" db="EMBL/GenBank/DDBJ databases">
        <title>First Report of Moraxella oculi in Brazil in an Infectious Bovine Keratoconjunctivitis Outbreak.</title>
        <authorList>
            <person name="Carvalho C.V."/>
            <person name="Domingues R."/>
            <person name="Coutinho C."/>
            <person name="Honorio N.T.B.S."/>
            <person name="Faza D.R.L.R."/>
            <person name="Carvalho W.A."/>
            <person name="Machado A.B.F."/>
            <person name="Martins M.F."/>
            <person name="Gaspar E.B."/>
        </authorList>
    </citation>
    <scope>NUCLEOTIDE SEQUENCE [LARGE SCALE GENOMIC DNA]</scope>
    <source>
        <strain evidence="2 3">2117LE</strain>
    </source>
</reference>
<feature type="chain" id="PRO_5047071297" evidence="1">
    <location>
        <begin position="26"/>
        <end position="67"/>
    </location>
</feature>
<protein>
    <submittedName>
        <fullName evidence="2">Uncharacterized protein</fullName>
    </submittedName>
</protein>